<dbReference type="Pfam" id="PF01436">
    <property type="entry name" value="NHL"/>
    <property type="match status" value="1"/>
</dbReference>
<accession>A0A7X4H7W0</accession>
<dbReference type="RefSeq" id="WP_161070235.1">
    <property type="nucleotide sequence ID" value="NZ_CP086370.1"/>
</dbReference>
<dbReference type="InterPro" id="IPR038255">
    <property type="entry name" value="PBS_linker_sf"/>
</dbReference>
<dbReference type="InterPro" id="IPR011042">
    <property type="entry name" value="6-blade_b-propeller_TolB-like"/>
</dbReference>
<proteinExistence type="predicted"/>
<feature type="repeat" description="NHL" evidence="2">
    <location>
        <begin position="784"/>
        <end position="814"/>
    </location>
</feature>
<evidence type="ECO:0000313" key="6">
    <source>
        <dbReference type="Proteomes" id="UP000450676"/>
    </source>
</evidence>
<dbReference type="InterPro" id="IPR025282">
    <property type="entry name" value="DUF4214"/>
</dbReference>
<organism evidence="5 6">
    <name type="scientific">Pseudoduganella aquatica</name>
    <dbReference type="NCBI Taxonomy" id="2660641"/>
    <lineage>
        <taxon>Bacteria</taxon>
        <taxon>Pseudomonadati</taxon>
        <taxon>Pseudomonadota</taxon>
        <taxon>Betaproteobacteria</taxon>
        <taxon>Burkholderiales</taxon>
        <taxon>Oxalobacteraceae</taxon>
        <taxon>Telluria group</taxon>
        <taxon>Pseudoduganella</taxon>
    </lineage>
</organism>
<dbReference type="Gene3D" id="2.120.10.30">
    <property type="entry name" value="TolB, C-terminal domain"/>
    <property type="match status" value="5"/>
</dbReference>
<dbReference type="Gene3D" id="1.10.3130.20">
    <property type="entry name" value="Phycobilisome linker domain"/>
    <property type="match status" value="1"/>
</dbReference>
<dbReference type="EMBL" id="WWCU01000001">
    <property type="protein sequence ID" value="MYN05839.1"/>
    <property type="molecule type" value="Genomic_DNA"/>
</dbReference>
<sequence>MAYQFWTAAATAALLLSACGGGTSDTAEAPAARQRLGGAVAGTAAASTLSIYGPSTNYSITQQNGVYTVTHLAGAEPVRTLADGSRIQFSDTSIALDTGGIPGQVYRIYQAAFNRTPDAAGLGYWMSQMDQGASQIDVASAFIRSGEFIALYGADPDPQTLVSKIYFNVLHRAPEKAGLDYWVGVLLAGAARGDVLSAIAQSKENQDLLAPAMANGIRYTASYPASISLLAGDGVSAGDEDGALGSARFIGLTALGADAAGNIAFIDGNRIRKLSAQGQITTVAGNTSRGFADGTGSAASFSVPSDVELDAAGNMYVSDTQNKAIRKITPAGVVTTLAGGVAAAQPVDGPAAQARFTSPGAMEVTPDGTVFVLSGHALRKITPQGVVSTLAGSELETGSSDGQGSAARFSTPKGLALDSAGNIYVADAGNYTIRKVTPAGLVSTILGLAGARGRTDGSRSDARLWLPWSVAVTGDGTVYVAELTGGALRKMTPDGQVTSPISRAPELGEFDESTQVDGPLGQARAKLPSDLVLDAAGNLTFLDVSLIRKISNGVLATVAGSARETISVNGTRQQARFREISALQPDKKGNVYVADSYSAVRKIAADGTVSTVAGALNQLGKVDGPAETARFYFAMGLALDPSDNLYVSDWSYKVRKITPAGVVSSHSGTGAAGKLDGAGGSIGQTRGLVWNAATGTLALADTSNHMLREVNGATLSTILAYPEPELGPTLDTPTDVAVVGKSYYIVDQRSSEVRRVEKGGRSQLFAGATNVPGYADGKGNAARFNGPTGIAADSQGNLYVADSGNHVIRKITPDGTVSTVAGTYGRSGLRTGSLPGGLYLPRAIRLIDDKTLVVDSDRNVVKISLP</sequence>
<feature type="domain" description="Teneurin NHL" evidence="4">
    <location>
        <begin position="622"/>
        <end position="825"/>
    </location>
</feature>
<dbReference type="Pfam" id="PF13946">
    <property type="entry name" value="DUF4214"/>
    <property type="match status" value="1"/>
</dbReference>
<dbReference type="PROSITE" id="PS51125">
    <property type="entry name" value="NHL"/>
    <property type="match status" value="2"/>
</dbReference>
<dbReference type="InterPro" id="IPR056822">
    <property type="entry name" value="TEN_NHL"/>
</dbReference>
<dbReference type="AlphaFoldDB" id="A0A7X4H7W0"/>
<reference evidence="5 6" key="1">
    <citation type="submission" date="2019-12" db="EMBL/GenBank/DDBJ databases">
        <title>Novel species isolated from a subtropical stream in China.</title>
        <authorList>
            <person name="Lu H."/>
        </authorList>
    </citation>
    <scope>NUCLEOTIDE SEQUENCE [LARGE SCALE GENOMIC DNA]</scope>
    <source>
        <strain evidence="5 6">FT127W</strain>
    </source>
</reference>
<protein>
    <submittedName>
        <fullName evidence="5">DUF4214 domain-containing protein</fullName>
    </submittedName>
</protein>
<dbReference type="PANTHER" id="PTHR13833">
    <property type="match status" value="1"/>
</dbReference>
<keyword evidence="6" id="KW-1185">Reference proteome</keyword>
<evidence type="ECO:0000313" key="5">
    <source>
        <dbReference type="EMBL" id="MYN05839.1"/>
    </source>
</evidence>
<dbReference type="InterPro" id="IPR001258">
    <property type="entry name" value="NHL_repeat"/>
</dbReference>
<dbReference type="SUPFAM" id="SSF63829">
    <property type="entry name" value="Calcium-dependent phosphotriesterase"/>
    <property type="match status" value="2"/>
</dbReference>
<evidence type="ECO:0000256" key="2">
    <source>
        <dbReference type="PROSITE-ProRule" id="PRU00504"/>
    </source>
</evidence>
<dbReference type="PANTHER" id="PTHR13833:SF71">
    <property type="entry name" value="NHL DOMAIN-CONTAINING PROTEIN"/>
    <property type="match status" value="1"/>
</dbReference>
<gene>
    <name evidence="5" type="ORF">GTP77_00640</name>
</gene>
<evidence type="ECO:0000259" key="3">
    <source>
        <dbReference type="Pfam" id="PF13946"/>
    </source>
</evidence>
<evidence type="ECO:0000259" key="4">
    <source>
        <dbReference type="Pfam" id="PF25021"/>
    </source>
</evidence>
<dbReference type="Proteomes" id="UP000450676">
    <property type="component" value="Unassembled WGS sequence"/>
</dbReference>
<feature type="repeat" description="NHL" evidence="2">
    <location>
        <begin position="404"/>
        <end position="439"/>
    </location>
</feature>
<dbReference type="Pfam" id="PF25021">
    <property type="entry name" value="TEN_NHL"/>
    <property type="match status" value="1"/>
</dbReference>
<keyword evidence="1" id="KW-0677">Repeat</keyword>
<comment type="caution">
    <text evidence="5">The sequence shown here is derived from an EMBL/GenBank/DDBJ whole genome shotgun (WGS) entry which is preliminary data.</text>
</comment>
<name>A0A7X4H7W0_9BURK</name>
<feature type="domain" description="DUF4214" evidence="3">
    <location>
        <begin position="139"/>
        <end position="208"/>
    </location>
</feature>
<evidence type="ECO:0000256" key="1">
    <source>
        <dbReference type="ARBA" id="ARBA00022737"/>
    </source>
</evidence>